<gene>
    <name evidence="2" type="ORF">E2C01_058126</name>
</gene>
<evidence type="ECO:0000313" key="2">
    <source>
        <dbReference type="EMBL" id="MPC64016.1"/>
    </source>
</evidence>
<sequence>MSVRWKIPPRLNEEEDEEDDPDIDTYCRREYQQTLVSKAFLIILFMTNYL</sequence>
<proteinExistence type="predicted"/>
<feature type="compositionally biased region" description="Acidic residues" evidence="1">
    <location>
        <begin position="13"/>
        <end position="22"/>
    </location>
</feature>
<keyword evidence="3" id="KW-1185">Reference proteome</keyword>
<evidence type="ECO:0000256" key="1">
    <source>
        <dbReference type="SAM" id="MobiDB-lite"/>
    </source>
</evidence>
<name>A0A5B7H2C5_PORTR</name>
<dbReference type="Proteomes" id="UP000324222">
    <property type="component" value="Unassembled WGS sequence"/>
</dbReference>
<dbReference type="AlphaFoldDB" id="A0A5B7H2C5"/>
<feature type="region of interest" description="Disordered" evidence="1">
    <location>
        <begin position="1"/>
        <end position="22"/>
    </location>
</feature>
<comment type="caution">
    <text evidence="2">The sequence shown here is derived from an EMBL/GenBank/DDBJ whole genome shotgun (WGS) entry which is preliminary data.</text>
</comment>
<evidence type="ECO:0000313" key="3">
    <source>
        <dbReference type="Proteomes" id="UP000324222"/>
    </source>
</evidence>
<organism evidence="2 3">
    <name type="scientific">Portunus trituberculatus</name>
    <name type="common">Swimming crab</name>
    <name type="synonym">Neptunus trituberculatus</name>
    <dbReference type="NCBI Taxonomy" id="210409"/>
    <lineage>
        <taxon>Eukaryota</taxon>
        <taxon>Metazoa</taxon>
        <taxon>Ecdysozoa</taxon>
        <taxon>Arthropoda</taxon>
        <taxon>Crustacea</taxon>
        <taxon>Multicrustacea</taxon>
        <taxon>Malacostraca</taxon>
        <taxon>Eumalacostraca</taxon>
        <taxon>Eucarida</taxon>
        <taxon>Decapoda</taxon>
        <taxon>Pleocyemata</taxon>
        <taxon>Brachyura</taxon>
        <taxon>Eubrachyura</taxon>
        <taxon>Portunoidea</taxon>
        <taxon>Portunidae</taxon>
        <taxon>Portuninae</taxon>
        <taxon>Portunus</taxon>
    </lineage>
</organism>
<reference evidence="2 3" key="1">
    <citation type="submission" date="2019-05" db="EMBL/GenBank/DDBJ databases">
        <title>Another draft genome of Portunus trituberculatus and its Hox gene families provides insights of decapod evolution.</title>
        <authorList>
            <person name="Jeong J.-H."/>
            <person name="Song I."/>
            <person name="Kim S."/>
            <person name="Choi T."/>
            <person name="Kim D."/>
            <person name="Ryu S."/>
            <person name="Kim W."/>
        </authorList>
    </citation>
    <scope>NUCLEOTIDE SEQUENCE [LARGE SCALE GENOMIC DNA]</scope>
    <source>
        <tissue evidence="2">Muscle</tissue>
    </source>
</reference>
<protein>
    <submittedName>
        <fullName evidence="2">Uncharacterized protein</fullName>
    </submittedName>
</protein>
<dbReference type="EMBL" id="VSRR010021545">
    <property type="protein sequence ID" value="MPC64016.1"/>
    <property type="molecule type" value="Genomic_DNA"/>
</dbReference>
<accession>A0A5B7H2C5</accession>